<sequence length="62" mass="7341">MLYGALKNRLPFSNKFIKNKRVFNEKDLEMVKFYKVHGLEKTLLDYGTEAKKTETKTVLKPF</sequence>
<protein>
    <submittedName>
        <fullName evidence="1">Uncharacterized protein</fullName>
    </submittedName>
</protein>
<dbReference type="Proteomes" id="UP000197019">
    <property type="component" value="Chromosome"/>
</dbReference>
<evidence type="ECO:0000313" key="1">
    <source>
        <dbReference type="EMBL" id="ASF47833.1"/>
    </source>
</evidence>
<evidence type="ECO:0000313" key="2">
    <source>
        <dbReference type="Proteomes" id="UP000197019"/>
    </source>
</evidence>
<dbReference type="EMBL" id="CP022129">
    <property type="protein sequence ID" value="ASF47833.1"/>
    <property type="molecule type" value="Genomic_DNA"/>
</dbReference>
<dbReference type="KEGG" id="mpsy:CEK71_18150"/>
<name>A0A1Z4C2S1_9GAMM</name>
<dbReference type="AlphaFoldDB" id="A0A1Z4C2S1"/>
<gene>
    <name evidence="1" type="ORF">CEK71_18150</name>
</gene>
<reference evidence="1 2" key="1">
    <citation type="submission" date="2017-06" db="EMBL/GenBank/DDBJ databases">
        <title>Genome Sequencing of the methanotroph Methylovulum psychrotolerants str. HV10-M2 isolated from a high-altitude environment.</title>
        <authorList>
            <person name="Mateos-Rivera A."/>
        </authorList>
    </citation>
    <scope>NUCLEOTIDE SEQUENCE [LARGE SCALE GENOMIC DNA]</scope>
    <source>
        <strain evidence="1 2">HV10_M2</strain>
    </source>
</reference>
<keyword evidence="2" id="KW-1185">Reference proteome</keyword>
<proteinExistence type="predicted"/>
<organism evidence="1 2">
    <name type="scientific">Methylovulum psychrotolerans</name>
    <dbReference type="NCBI Taxonomy" id="1704499"/>
    <lineage>
        <taxon>Bacteria</taxon>
        <taxon>Pseudomonadati</taxon>
        <taxon>Pseudomonadota</taxon>
        <taxon>Gammaproteobacteria</taxon>
        <taxon>Methylococcales</taxon>
        <taxon>Methylococcaceae</taxon>
        <taxon>Methylovulum</taxon>
    </lineage>
</organism>
<accession>A0A1Z4C2S1</accession>